<dbReference type="GeneID" id="59323376"/>
<dbReference type="KEGG" id="tgb:HG536_0A00960"/>
<sequence>MSNKLHLQVMETFSNRLLRKRDALLRSISKSDKRRDDGQEVRQQLSVERDSGHNNLTVAVHRSVRNLIKLGFTFSQIVEGSGVSDAFLRQAFRELSLDLPNAKQLEEPRDDRNSTGYLKPRFTVPKEDNNPNSLPEGSNQDTEKQTRRMIEPELRLFMLKTRLEINRLRSLAKQPELAEQLKQDDAQSAIGKLKNAIFSNLQDFFNEIEVADPVRTSTRNDETPKRAHGDINLTLERSRKRAKTQNLRDMKGDPNAKENVEVSQKTDPSMVCDSMHHRA</sequence>
<feature type="region of interest" description="Disordered" evidence="1">
    <location>
        <begin position="239"/>
        <end position="279"/>
    </location>
</feature>
<protein>
    <submittedName>
        <fullName evidence="2">Uncharacterized protein</fullName>
    </submittedName>
</protein>
<evidence type="ECO:0000256" key="1">
    <source>
        <dbReference type="SAM" id="MobiDB-lite"/>
    </source>
</evidence>
<dbReference type="AlphaFoldDB" id="A0A7G3Z9U3"/>
<evidence type="ECO:0000313" key="3">
    <source>
        <dbReference type="Proteomes" id="UP000515788"/>
    </source>
</evidence>
<reference evidence="2 3" key="1">
    <citation type="submission" date="2020-06" db="EMBL/GenBank/DDBJ databases">
        <title>The yeast mating-type switching endonuclease HO is a domesticated member of an unorthodox homing genetic element family.</title>
        <authorList>
            <person name="Coughlan A.Y."/>
            <person name="Lombardi L."/>
            <person name="Braun-Galleani S."/>
            <person name="Martos A.R."/>
            <person name="Galeote V."/>
            <person name="Bigey F."/>
            <person name="Dequin S."/>
            <person name="Byrne K.P."/>
            <person name="Wolfe K.H."/>
        </authorList>
    </citation>
    <scope>NUCLEOTIDE SEQUENCE [LARGE SCALE GENOMIC DNA]</scope>
    <source>
        <strain evidence="2 3">CBS764</strain>
    </source>
</reference>
<feature type="region of interest" description="Disordered" evidence="1">
    <location>
        <begin position="103"/>
        <end position="147"/>
    </location>
</feature>
<name>A0A7G3Z9U3_9SACH</name>
<feature type="compositionally biased region" description="Polar residues" evidence="1">
    <location>
        <begin position="130"/>
        <end position="140"/>
    </location>
</feature>
<feature type="compositionally biased region" description="Basic and acidic residues" evidence="1">
    <location>
        <begin position="104"/>
        <end position="113"/>
    </location>
</feature>
<accession>A0A7G3Z9U3</accession>
<organism evidence="2 3">
    <name type="scientific">Torulaspora globosa</name>
    <dbReference type="NCBI Taxonomy" id="48254"/>
    <lineage>
        <taxon>Eukaryota</taxon>
        <taxon>Fungi</taxon>
        <taxon>Dikarya</taxon>
        <taxon>Ascomycota</taxon>
        <taxon>Saccharomycotina</taxon>
        <taxon>Saccharomycetes</taxon>
        <taxon>Saccharomycetales</taxon>
        <taxon>Saccharomycetaceae</taxon>
        <taxon>Torulaspora</taxon>
    </lineage>
</organism>
<proteinExistence type="predicted"/>
<dbReference type="Proteomes" id="UP000515788">
    <property type="component" value="Chromosome 1"/>
</dbReference>
<keyword evidence="3" id="KW-1185">Reference proteome</keyword>
<evidence type="ECO:0000313" key="2">
    <source>
        <dbReference type="EMBL" id="QLL30279.1"/>
    </source>
</evidence>
<dbReference type="OrthoDB" id="4092240at2759"/>
<feature type="compositionally biased region" description="Basic and acidic residues" evidence="1">
    <location>
        <begin position="246"/>
        <end position="260"/>
    </location>
</feature>
<dbReference type="EMBL" id="CP059246">
    <property type="protein sequence ID" value="QLL30279.1"/>
    <property type="molecule type" value="Genomic_DNA"/>
</dbReference>
<gene>
    <name evidence="2" type="ORF">HG536_0A00960</name>
</gene>
<dbReference type="RefSeq" id="XP_037136954.1">
    <property type="nucleotide sequence ID" value="XM_037281059.1"/>
</dbReference>